<dbReference type="AlphaFoldDB" id="A0A4S4NAJ9"/>
<protein>
    <recommendedName>
        <fullName evidence="9">TRAP transporter small permease protein</fullName>
    </recommendedName>
</protein>
<comment type="caution">
    <text evidence="11">The sequence shown here is derived from an EMBL/GenBank/DDBJ whole genome shotgun (WGS) entry which is preliminary data.</text>
</comment>
<dbReference type="PANTHER" id="PTHR35011">
    <property type="entry name" value="2,3-DIKETO-L-GULONATE TRAP TRANSPORTER SMALL PERMEASE PROTEIN YIAM"/>
    <property type="match status" value="1"/>
</dbReference>
<dbReference type="InterPro" id="IPR055348">
    <property type="entry name" value="DctQ"/>
</dbReference>
<evidence type="ECO:0000256" key="3">
    <source>
        <dbReference type="ARBA" id="ARBA00022475"/>
    </source>
</evidence>
<evidence type="ECO:0000256" key="7">
    <source>
        <dbReference type="ARBA" id="ARBA00023136"/>
    </source>
</evidence>
<keyword evidence="3" id="KW-1003">Cell membrane</keyword>
<organism evidence="11 12">
    <name type="scientific">Aliishimia ponticola</name>
    <dbReference type="NCBI Taxonomy" id="2499833"/>
    <lineage>
        <taxon>Bacteria</taxon>
        <taxon>Pseudomonadati</taxon>
        <taxon>Pseudomonadota</taxon>
        <taxon>Alphaproteobacteria</taxon>
        <taxon>Rhodobacterales</taxon>
        <taxon>Paracoccaceae</taxon>
        <taxon>Aliishimia</taxon>
    </lineage>
</organism>
<keyword evidence="12" id="KW-1185">Reference proteome</keyword>
<dbReference type="Pfam" id="PF04290">
    <property type="entry name" value="DctQ"/>
    <property type="match status" value="1"/>
</dbReference>
<dbReference type="InterPro" id="IPR007387">
    <property type="entry name" value="TRAP_DctQ"/>
</dbReference>
<dbReference type="GO" id="GO:0005886">
    <property type="term" value="C:plasma membrane"/>
    <property type="evidence" value="ECO:0007669"/>
    <property type="project" value="UniProtKB-SubCell"/>
</dbReference>
<evidence type="ECO:0000256" key="6">
    <source>
        <dbReference type="ARBA" id="ARBA00022989"/>
    </source>
</evidence>
<evidence type="ECO:0000313" key="11">
    <source>
        <dbReference type="EMBL" id="THH36279.1"/>
    </source>
</evidence>
<evidence type="ECO:0000259" key="10">
    <source>
        <dbReference type="Pfam" id="PF04290"/>
    </source>
</evidence>
<evidence type="ECO:0000256" key="5">
    <source>
        <dbReference type="ARBA" id="ARBA00022692"/>
    </source>
</evidence>
<feature type="domain" description="Tripartite ATP-independent periplasmic transporters DctQ component" evidence="10">
    <location>
        <begin position="1"/>
        <end position="137"/>
    </location>
</feature>
<comment type="caution">
    <text evidence="9">Lacks conserved residue(s) required for the propagation of feature annotation.</text>
</comment>
<feature type="transmembrane region" description="Helical" evidence="9">
    <location>
        <begin position="63"/>
        <end position="86"/>
    </location>
</feature>
<evidence type="ECO:0000256" key="9">
    <source>
        <dbReference type="RuleBase" id="RU369079"/>
    </source>
</evidence>
<evidence type="ECO:0000256" key="2">
    <source>
        <dbReference type="ARBA" id="ARBA00022448"/>
    </source>
</evidence>
<comment type="subunit">
    <text evidence="9">The complex comprises the extracytoplasmic solute receptor protein and the two transmembrane proteins.</text>
</comment>
<comment type="subcellular location">
    <subcellularLocation>
        <location evidence="1 9">Cell inner membrane</location>
        <topology evidence="1 9">Multi-pass membrane protein</topology>
    </subcellularLocation>
</comment>
<dbReference type="GO" id="GO:0022857">
    <property type="term" value="F:transmembrane transporter activity"/>
    <property type="evidence" value="ECO:0007669"/>
    <property type="project" value="UniProtKB-UniRule"/>
</dbReference>
<reference evidence="11 12" key="1">
    <citation type="submission" date="2019-04" db="EMBL/GenBank/DDBJ databases">
        <title>Shimia ponticola sp. nov., isolated from seawater.</title>
        <authorList>
            <person name="Kim Y.-O."/>
            <person name="Yoon J.-H."/>
        </authorList>
    </citation>
    <scope>NUCLEOTIDE SEQUENCE [LARGE SCALE GENOMIC DNA]</scope>
    <source>
        <strain evidence="11 12">MYP11</strain>
    </source>
</reference>
<keyword evidence="7 9" id="KW-0472">Membrane</keyword>
<comment type="similarity">
    <text evidence="8 9">Belongs to the TRAP transporter small permease family.</text>
</comment>
<evidence type="ECO:0000256" key="1">
    <source>
        <dbReference type="ARBA" id="ARBA00004429"/>
    </source>
</evidence>
<evidence type="ECO:0000256" key="4">
    <source>
        <dbReference type="ARBA" id="ARBA00022519"/>
    </source>
</evidence>
<keyword evidence="2 9" id="KW-0813">Transport</keyword>
<gene>
    <name evidence="11" type="ORF">E4Z66_13900</name>
</gene>
<keyword evidence="5 9" id="KW-0812">Transmembrane</keyword>
<dbReference type="OrthoDB" id="4964541at2"/>
<proteinExistence type="inferred from homology"/>
<evidence type="ECO:0000256" key="8">
    <source>
        <dbReference type="ARBA" id="ARBA00038436"/>
    </source>
</evidence>
<name>A0A4S4NAJ9_9RHOB</name>
<dbReference type="EMBL" id="SRKY01000003">
    <property type="protein sequence ID" value="THH36279.1"/>
    <property type="molecule type" value="Genomic_DNA"/>
</dbReference>
<feature type="transmembrane region" description="Helical" evidence="9">
    <location>
        <begin position="106"/>
        <end position="132"/>
    </location>
</feature>
<keyword evidence="4 9" id="KW-0997">Cell inner membrane</keyword>
<comment type="function">
    <text evidence="9">Part of the tripartite ATP-independent periplasmic (TRAP) transport system.</text>
</comment>
<evidence type="ECO:0000313" key="12">
    <source>
        <dbReference type="Proteomes" id="UP000306602"/>
    </source>
</evidence>
<accession>A0A4S4NAJ9</accession>
<dbReference type="Proteomes" id="UP000306602">
    <property type="component" value="Unassembled WGS sequence"/>
</dbReference>
<keyword evidence="6 9" id="KW-1133">Transmembrane helix</keyword>
<sequence length="141" mass="15816">MVLIVLLQIWARYGFDHPFTWTEELARYLMVWGGLLGATCAFKRRLDPTVVTVAEDASQPRRVLSSGLRLATVLIFLAPVLYYAFFGPDMNFERGFLWRSSNRTSPGLGVNMALVGFVVPLCCCVIILHSLADLTSRDRTS</sequence>